<dbReference type="AlphaFoldDB" id="M7NA44"/>
<dbReference type="GO" id="GO:0016757">
    <property type="term" value="F:glycosyltransferase activity"/>
    <property type="evidence" value="ECO:0007669"/>
    <property type="project" value="UniProtKB-KW"/>
</dbReference>
<protein>
    <submittedName>
        <fullName evidence="3">GDP-mannose-dependent alpha-(1-6)-phosphatidylinositol monomannoside mannosyltransferase</fullName>
        <ecNumber evidence="3">2.4.1.57</ecNumber>
    </submittedName>
</protein>
<name>M7NA44_9BACT</name>
<dbReference type="EMBL" id="AODQ01000012">
    <property type="protein sequence ID" value="EMR04076.1"/>
    <property type="molecule type" value="Genomic_DNA"/>
</dbReference>
<evidence type="ECO:0000259" key="2">
    <source>
        <dbReference type="Pfam" id="PF13439"/>
    </source>
</evidence>
<dbReference type="OrthoDB" id="9811239at2"/>
<dbReference type="InterPro" id="IPR028098">
    <property type="entry name" value="Glyco_trans_4-like_N"/>
</dbReference>
<sequence>MKILHLSSERSWRGGEQQIAYLIEELLAMGHPQVVVCKKGSAFEQHCRQKGWPHHTLPFRNSLDLASAWQLRRICHSEGADLLHVHSSRGQAIAHLAGLLGSLPPQLLTRRVAFPINHKGLNVLRYNAPQLKQIICISEAVKAATTPVLKNKEAVRVIYDGIDLSRFGKGTTAPPLRHQLGLPKGTPLIGTVAALTAEKDISTFVRTSHQIAEALPGAYFVVVGDGPEQDALQELARQLGLSERLYFLGRRSDVPELLPQLSLFLFTSRQEGLGTSVLDAFACRVPVVSTNAGGLPEIVRHEQSGLVAPVGDTEALAAAAIRLLQNPELQQQLRTQAFHLLSRQFTKEKMAAETLRVYEDVLSGRG</sequence>
<dbReference type="InterPro" id="IPR001296">
    <property type="entry name" value="Glyco_trans_1"/>
</dbReference>
<reference evidence="3 4" key="1">
    <citation type="journal article" date="2013" name="Genome Announc.">
        <title>Draft Genome Sequence of Cesiribacter andamanensis Strain AMV16T, Isolated from a Soil Sample from a Mud Volcano in the Andaman Islands, India.</title>
        <authorList>
            <person name="Shivaji S."/>
            <person name="Ara S."/>
            <person name="Begum Z."/>
            <person name="Srinivas T.N."/>
            <person name="Singh A."/>
            <person name="Kumar Pinnaka A."/>
        </authorList>
    </citation>
    <scope>NUCLEOTIDE SEQUENCE [LARGE SCALE GENOMIC DNA]</scope>
    <source>
        <strain evidence="3 4">AMV16</strain>
    </source>
</reference>
<evidence type="ECO:0000259" key="1">
    <source>
        <dbReference type="Pfam" id="PF00534"/>
    </source>
</evidence>
<accession>M7NA44</accession>
<dbReference type="EC" id="2.4.1.57" evidence="3"/>
<proteinExistence type="predicted"/>
<organism evidence="3 4">
    <name type="scientific">Cesiribacter andamanensis AMV16</name>
    <dbReference type="NCBI Taxonomy" id="1279009"/>
    <lineage>
        <taxon>Bacteria</taxon>
        <taxon>Pseudomonadati</taxon>
        <taxon>Bacteroidota</taxon>
        <taxon>Cytophagia</taxon>
        <taxon>Cytophagales</taxon>
        <taxon>Cesiribacteraceae</taxon>
        <taxon>Cesiribacter</taxon>
    </lineage>
</organism>
<dbReference type="eggNOG" id="COG0438">
    <property type="taxonomic scope" value="Bacteria"/>
</dbReference>
<keyword evidence="3" id="KW-0328">Glycosyltransferase</keyword>
<dbReference type="SUPFAM" id="SSF53756">
    <property type="entry name" value="UDP-Glycosyltransferase/glycogen phosphorylase"/>
    <property type="match status" value="1"/>
</dbReference>
<keyword evidence="4" id="KW-1185">Reference proteome</keyword>
<dbReference type="Pfam" id="PF13439">
    <property type="entry name" value="Glyco_transf_4"/>
    <property type="match status" value="1"/>
</dbReference>
<dbReference type="Proteomes" id="UP000011910">
    <property type="component" value="Unassembled WGS sequence"/>
</dbReference>
<comment type="caution">
    <text evidence="3">The sequence shown here is derived from an EMBL/GenBank/DDBJ whole genome shotgun (WGS) entry which is preliminary data.</text>
</comment>
<dbReference type="PANTHER" id="PTHR12526:SF630">
    <property type="entry name" value="GLYCOSYLTRANSFERASE"/>
    <property type="match status" value="1"/>
</dbReference>
<dbReference type="STRING" id="1279009.ADICEAN_00820"/>
<feature type="domain" description="Glycosyl transferase family 1" evidence="1">
    <location>
        <begin position="177"/>
        <end position="337"/>
    </location>
</feature>
<dbReference type="PANTHER" id="PTHR12526">
    <property type="entry name" value="GLYCOSYLTRANSFERASE"/>
    <property type="match status" value="1"/>
</dbReference>
<feature type="domain" description="Glycosyltransferase subfamily 4-like N-terminal" evidence="2">
    <location>
        <begin position="13"/>
        <end position="166"/>
    </location>
</feature>
<dbReference type="Gene3D" id="3.40.50.2000">
    <property type="entry name" value="Glycogen Phosphorylase B"/>
    <property type="match status" value="2"/>
</dbReference>
<evidence type="ECO:0000313" key="3">
    <source>
        <dbReference type="EMBL" id="EMR04076.1"/>
    </source>
</evidence>
<keyword evidence="3" id="KW-0808">Transferase</keyword>
<dbReference type="CDD" id="cd03801">
    <property type="entry name" value="GT4_PimA-like"/>
    <property type="match status" value="1"/>
</dbReference>
<dbReference type="Pfam" id="PF00534">
    <property type="entry name" value="Glycos_transf_1"/>
    <property type="match status" value="1"/>
</dbReference>
<dbReference type="RefSeq" id="WP_009194222.1">
    <property type="nucleotide sequence ID" value="NZ_AODQ01000012.1"/>
</dbReference>
<evidence type="ECO:0000313" key="4">
    <source>
        <dbReference type="Proteomes" id="UP000011910"/>
    </source>
</evidence>
<gene>
    <name evidence="3" type="primary">pimB_1</name>
    <name evidence="3" type="ORF">ADICEAN_00820</name>
</gene>